<proteinExistence type="predicted"/>
<feature type="region of interest" description="Disordered" evidence="1">
    <location>
        <begin position="1"/>
        <end position="201"/>
    </location>
</feature>
<feature type="region of interest" description="Disordered" evidence="1">
    <location>
        <begin position="328"/>
        <end position="387"/>
    </location>
</feature>
<feature type="region of interest" description="Disordered" evidence="1">
    <location>
        <begin position="678"/>
        <end position="844"/>
    </location>
</feature>
<feature type="compositionally biased region" description="Gly residues" evidence="1">
    <location>
        <begin position="149"/>
        <end position="163"/>
    </location>
</feature>
<feature type="compositionally biased region" description="Low complexity" evidence="1">
    <location>
        <begin position="188"/>
        <end position="201"/>
    </location>
</feature>
<dbReference type="InterPro" id="IPR038769">
    <property type="entry name" value="MTC4"/>
</dbReference>
<feature type="compositionally biased region" description="Polar residues" evidence="1">
    <location>
        <begin position="940"/>
        <end position="965"/>
    </location>
</feature>
<feature type="compositionally biased region" description="Low complexity" evidence="1">
    <location>
        <begin position="22"/>
        <end position="35"/>
    </location>
</feature>
<dbReference type="EMBL" id="QJNS01000175">
    <property type="protein sequence ID" value="RYO83983.1"/>
    <property type="molecule type" value="Genomic_DNA"/>
</dbReference>
<feature type="compositionally biased region" description="Low complexity" evidence="1">
    <location>
        <begin position="414"/>
        <end position="427"/>
    </location>
</feature>
<sequence>MNDDGRASPNPSSIPVSRQRIPRLSTPSSSRSLGSYERGESSAAGRSSLHDVTTASTAVAHSAGYSTTDRASSRSQTPEHDQSRRRSYKARSSGGFLLSNVFSHDTSKPKPTSRDDGRHASRIPVDSRRGKSPVDVSARPDTSPAATGLGLGIGGQSSRGDGGNRSSNLSVEGAYRDKDQDPRRRFPTRIPSPSPSRSVSPIDVDSAQIVNMALNLSESRRLASRRYIPSPVPPRLSPVPDAQAGGSLQQHLQQQRRASRNMSPRPDHALVVKNVSGQRLNNPLQGTFDPEGTYTYHFSSSTLDRAQKAKEYLELMVQYRRLLQFLPPLKPDASDRSRPSTSQPPTSPTASSSSSNPSTSLHQTPLGRPYNPLQYIRNRKVRTRERKTIDGEAQGFADVMKVTEWVDRTAASAAASPLAPGTPSAPLFPVAQGHRDDGSAPSNIPRPTSALGKARRPRNDWSIDPADMLADAYWLEQDGNKYLIEDRHYSKIFPRTQESLRPPSIQASEPGKPTNATSTGQGEEKNPRFSLQSDTVRPTKGEIDISLSGARDRARQKLHSLRGSHRHTNSAHPHDLFRLGKISFSDSSDNEGDRRRRGRSGTISAYGTDLLEKQMIEMLAKEAQEEQKENASDAGDKELKMLPGDIVSHDGALRHADKGRDPRDSYPGLVEGQERALHAHERQVSPFRRGRISLEVPGQNSRPSLDLDSSVPATPELGPSRTGNSYLPTIGMDLSPPSSRPVSPARKPFSKVKNIFRDRSRDRSRDHSRERVSAQEKEGKSAAPSENELRIDSPMGPPENPMLSPTPMGRAQSLDLPRSKSPARNLTTKTANQGHKSHRSIGSIRFKNDEAGGLRGIFKGGAKLDGIIREGVSKVGDLLWRKDADRDDAPSTSSDESGAEQKRGRLIESAEFPQSGLNPIHETQPPPHYPGTLPPFKSVLESTNENLTYDNSNNLAIQRTLSKPTSPRPDRFNKLKPPRIDVGGTSPSSSPVMAPSKPPDMDVSDSELRSRGEADDGRLERPRRTSRDLNTALSIPVVKEPAKHGSAVPSLGSRRWSNRPISDRDASSPRRSQVSKREVARLRALILSSGIKAMEIARRAHEPQPLFAPSVLDANKVMMAMGTGLTQTDVQKLLAGIPTDANDNDNAKGDGNSCAALIHLSAPQTELFPETARVLGLSIDRSTGQLRATAGEFASSTAPGLQRRGDALRARLAADLSELTRRCADDADDAGRDLLDMQRLKVKHLTDAMGGMLRRRRRRAPFRWARRAGWIAVEYLLVGLMWCAWFVVVVVRVVTAIGRGVAKGVRWLFWL</sequence>
<feature type="compositionally biased region" description="Basic residues" evidence="1">
    <location>
        <begin position="556"/>
        <end position="569"/>
    </location>
</feature>
<protein>
    <submittedName>
        <fullName evidence="3">Uncharacterized protein</fullName>
    </submittedName>
</protein>
<feature type="compositionally biased region" description="Low complexity" evidence="1">
    <location>
        <begin position="339"/>
        <end position="360"/>
    </location>
</feature>
<keyword evidence="2" id="KW-1133">Transmembrane helix</keyword>
<name>A0ABY0H3M0_9PEZI</name>
<accession>A0ABY0H3M0</accession>
<feature type="compositionally biased region" description="Basic and acidic residues" evidence="1">
    <location>
        <begin position="649"/>
        <end position="664"/>
    </location>
</feature>
<comment type="caution">
    <text evidence="3">The sequence shown here is derived from an EMBL/GenBank/DDBJ whole genome shotgun (WGS) entry which is preliminary data.</text>
</comment>
<evidence type="ECO:0000256" key="1">
    <source>
        <dbReference type="SAM" id="MobiDB-lite"/>
    </source>
</evidence>
<feature type="compositionally biased region" description="Low complexity" evidence="1">
    <location>
        <begin position="735"/>
        <end position="744"/>
    </location>
</feature>
<feature type="region of interest" description="Disordered" evidence="1">
    <location>
        <begin position="414"/>
        <end position="461"/>
    </location>
</feature>
<evidence type="ECO:0000313" key="3">
    <source>
        <dbReference type="EMBL" id="RYO83983.1"/>
    </source>
</evidence>
<feature type="region of interest" description="Disordered" evidence="1">
    <location>
        <begin position="494"/>
        <end position="603"/>
    </location>
</feature>
<feature type="compositionally biased region" description="Low complexity" evidence="1">
    <location>
        <begin position="52"/>
        <end position="63"/>
    </location>
</feature>
<dbReference type="PANTHER" id="PTHR38426:SF1">
    <property type="entry name" value="MAINTENANCE OF TELOMERE CAPPING PROTEIN 4"/>
    <property type="match status" value="1"/>
</dbReference>
<feature type="compositionally biased region" description="Basic and acidic residues" evidence="1">
    <location>
        <begin position="105"/>
        <end position="129"/>
    </location>
</feature>
<feature type="compositionally biased region" description="Polar residues" evidence="1">
    <location>
        <begin position="64"/>
        <end position="76"/>
    </location>
</feature>
<dbReference type="Proteomes" id="UP000294003">
    <property type="component" value="Unassembled WGS sequence"/>
</dbReference>
<keyword evidence="2" id="KW-0472">Membrane</keyword>
<reference evidence="3 4" key="1">
    <citation type="submission" date="2018-06" db="EMBL/GenBank/DDBJ databases">
        <title>Complete Genomes of Monosporascus.</title>
        <authorList>
            <person name="Robinson A.J."/>
            <person name="Natvig D.O."/>
        </authorList>
    </citation>
    <scope>NUCLEOTIDE SEQUENCE [LARGE SCALE GENOMIC DNA]</scope>
    <source>
        <strain evidence="3 4">CBS 609.92</strain>
    </source>
</reference>
<organism evidence="3 4">
    <name type="scientific">Monosporascus cannonballus</name>
    <dbReference type="NCBI Taxonomy" id="155416"/>
    <lineage>
        <taxon>Eukaryota</taxon>
        <taxon>Fungi</taxon>
        <taxon>Dikarya</taxon>
        <taxon>Ascomycota</taxon>
        <taxon>Pezizomycotina</taxon>
        <taxon>Sordariomycetes</taxon>
        <taxon>Xylariomycetidae</taxon>
        <taxon>Xylariales</taxon>
        <taxon>Xylariales incertae sedis</taxon>
        <taxon>Monosporascus</taxon>
    </lineage>
</organism>
<feature type="compositionally biased region" description="Basic and acidic residues" evidence="1">
    <location>
        <begin position="174"/>
        <end position="184"/>
    </location>
</feature>
<feature type="transmembrane region" description="Helical" evidence="2">
    <location>
        <begin position="1275"/>
        <end position="1297"/>
    </location>
</feature>
<gene>
    <name evidence="3" type="ORF">DL762_005885</name>
</gene>
<feature type="compositionally biased region" description="Pro residues" evidence="1">
    <location>
        <begin position="924"/>
        <end position="933"/>
    </location>
</feature>
<feature type="region of interest" description="Disordered" evidence="1">
    <location>
        <begin position="883"/>
        <end position="1077"/>
    </location>
</feature>
<keyword evidence="4" id="KW-1185">Reference proteome</keyword>
<evidence type="ECO:0000313" key="4">
    <source>
        <dbReference type="Proteomes" id="UP000294003"/>
    </source>
</evidence>
<feature type="compositionally biased region" description="Basic and acidic residues" evidence="1">
    <location>
        <begin position="1006"/>
        <end position="1027"/>
    </location>
</feature>
<feature type="compositionally biased region" description="Basic and acidic residues" evidence="1">
    <location>
        <begin position="755"/>
        <end position="780"/>
    </location>
</feature>
<keyword evidence="2" id="KW-0812">Transmembrane</keyword>
<feature type="region of interest" description="Disordered" evidence="1">
    <location>
        <begin position="649"/>
        <end position="668"/>
    </location>
</feature>
<dbReference type="PANTHER" id="PTHR38426">
    <property type="entry name" value="MAINTENANCE OF TELOMERE CAPPING PROTEIN 4"/>
    <property type="match status" value="1"/>
</dbReference>
<feature type="compositionally biased region" description="Polar residues" evidence="1">
    <location>
        <begin position="822"/>
        <end position="834"/>
    </location>
</feature>
<evidence type="ECO:0000256" key="2">
    <source>
        <dbReference type="SAM" id="Phobius"/>
    </source>
</evidence>
<feature type="compositionally biased region" description="Basic and acidic residues" evidence="1">
    <location>
        <begin position="899"/>
        <end position="908"/>
    </location>
</feature>